<name>A0ABV8LQM8_9ACTN</name>
<dbReference type="Proteomes" id="UP001595816">
    <property type="component" value="Unassembled WGS sequence"/>
</dbReference>
<dbReference type="InterPro" id="IPR036388">
    <property type="entry name" value="WH-like_DNA-bd_sf"/>
</dbReference>
<evidence type="ECO:0000256" key="3">
    <source>
        <dbReference type="ARBA" id="ARBA00023125"/>
    </source>
</evidence>
<dbReference type="InterPro" id="IPR005119">
    <property type="entry name" value="LysR_subst-bd"/>
</dbReference>
<dbReference type="Gene3D" id="1.10.10.10">
    <property type="entry name" value="Winged helix-like DNA-binding domain superfamily/Winged helix DNA-binding domain"/>
    <property type="match status" value="1"/>
</dbReference>
<evidence type="ECO:0000313" key="7">
    <source>
        <dbReference type="Proteomes" id="UP001595816"/>
    </source>
</evidence>
<keyword evidence="2" id="KW-0805">Transcription regulation</keyword>
<dbReference type="SUPFAM" id="SSF53850">
    <property type="entry name" value="Periplasmic binding protein-like II"/>
    <property type="match status" value="1"/>
</dbReference>
<dbReference type="CDD" id="cd08423">
    <property type="entry name" value="PBP2_LTTR_like_6"/>
    <property type="match status" value="1"/>
</dbReference>
<dbReference type="EMBL" id="JBHSAY010000009">
    <property type="protein sequence ID" value="MFC4132549.1"/>
    <property type="molecule type" value="Genomic_DNA"/>
</dbReference>
<dbReference type="Pfam" id="PF00126">
    <property type="entry name" value="HTH_1"/>
    <property type="match status" value="1"/>
</dbReference>
<evidence type="ECO:0000259" key="5">
    <source>
        <dbReference type="PROSITE" id="PS50931"/>
    </source>
</evidence>
<evidence type="ECO:0000256" key="1">
    <source>
        <dbReference type="ARBA" id="ARBA00009437"/>
    </source>
</evidence>
<reference evidence="7" key="1">
    <citation type="journal article" date="2019" name="Int. J. Syst. Evol. Microbiol.">
        <title>The Global Catalogue of Microorganisms (GCM) 10K type strain sequencing project: providing services to taxonomists for standard genome sequencing and annotation.</title>
        <authorList>
            <consortium name="The Broad Institute Genomics Platform"/>
            <consortium name="The Broad Institute Genome Sequencing Center for Infectious Disease"/>
            <person name="Wu L."/>
            <person name="Ma J."/>
        </authorList>
    </citation>
    <scope>NUCLEOTIDE SEQUENCE [LARGE SCALE GENOMIC DNA]</scope>
    <source>
        <strain evidence="7">CGMCC 4.7289</strain>
    </source>
</reference>
<proteinExistence type="inferred from homology"/>
<dbReference type="PANTHER" id="PTHR30346">
    <property type="entry name" value="TRANSCRIPTIONAL DUAL REGULATOR HCAR-RELATED"/>
    <property type="match status" value="1"/>
</dbReference>
<feature type="domain" description="HTH lysR-type" evidence="5">
    <location>
        <begin position="2"/>
        <end position="59"/>
    </location>
</feature>
<sequence>MIDVHRLRVLHEVAQHGSFNRAATALRCTPSAVSQQIAALERTLGTPVVQRSTRGVTLTASGRLLVEAAENITAELDHARARIDRLTSGSVRFTVATFASGGRRLLPPALTEVCAAHPEVELTILEREPEDSLPLVRSGRADVALAYHFDGPPPGRGERSGLIWTPLAEDPLWLVLPAGHKYADAPAVHLADLAAERWVLGCLKTADLLQRYATLAGFELRVSCSATDYFFAASLVAAGVGVSLIPQVALDQLPPGLAVVPLEAPRPARHIGVAVARRADRPAQAYLDTLTRALFTGSPESFAWNVRR</sequence>
<evidence type="ECO:0000256" key="2">
    <source>
        <dbReference type="ARBA" id="ARBA00023015"/>
    </source>
</evidence>
<gene>
    <name evidence="6" type="ORF">ACFOZ4_18215</name>
</gene>
<evidence type="ECO:0000313" key="6">
    <source>
        <dbReference type="EMBL" id="MFC4132549.1"/>
    </source>
</evidence>
<dbReference type="SUPFAM" id="SSF46785">
    <property type="entry name" value="Winged helix' DNA-binding domain"/>
    <property type="match status" value="1"/>
</dbReference>
<dbReference type="Gene3D" id="3.40.190.10">
    <property type="entry name" value="Periplasmic binding protein-like II"/>
    <property type="match status" value="2"/>
</dbReference>
<comment type="caution">
    <text evidence="6">The sequence shown here is derived from an EMBL/GenBank/DDBJ whole genome shotgun (WGS) entry which is preliminary data.</text>
</comment>
<evidence type="ECO:0000256" key="4">
    <source>
        <dbReference type="ARBA" id="ARBA00023163"/>
    </source>
</evidence>
<keyword evidence="7" id="KW-1185">Reference proteome</keyword>
<keyword evidence="3" id="KW-0238">DNA-binding</keyword>
<dbReference type="Pfam" id="PF03466">
    <property type="entry name" value="LysR_substrate"/>
    <property type="match status" value="1"/>
</dbReference>
<dbReference type="PANTHER" id="PTHR30346:SF29">
    <property type="entry name" value="LYSR SUBSTRATE-BINDING"/>
    <property type="match status" value="1"/>
</dbReference>
<keyword evidence="4" id="KW-0804">Transcription</keyword>
<accession>A0ABV8LQM8</accession>
<dbReference type="InterPro" id="IPR000847">
    <property type="entry name" value="LysR_HTH_N"/>
</dbReference>
<comment type="similarity">
    <text evidence="1">Belongs to the LysR transcriptional regulatory family.</text>
</comment>
<dbReference type="InterPro" id="IPR036390">
    <property type="entry name" value="WH_DNA-bd_sf"/>
</dbReference>
<organism evidence="6 7">
    <name type="scientific">Hamadaea flava</name>
    <dbReference type="NCBI Taxonomy" id="1742688"/>
    <lineage>
        <taxon>Bacteria</taxon>
        <taxon>Bacillati</taxon>
        <taxon>Actinomycetota</taxon>
        <taxon>Actinomycetes</taxon>
        <taxon>Micromonosporales</taxon>
        <taxon>Micromonosporaceae</taxon>
        <taxon>Hamadaea</taxon>
    </lineage>
</organism>
<protein>
    <submittedName>
        <fullName evidence="6">LysR family transcriptional regulator</fullName>
    </submittedName>
</protein>
<dbReference type="RefSeq" id="WP_253753053.1">
    <property type="nucleotide sequence ID" value="NZ_JAMZDZ010000001.1"/>
</dbReference>
<dbReference type="PROSITE" id="PS50931">
    <property type="entry name" value="HTH_LYSR"/>
    <property type="match status" value="1"/>
</dbReference>